<dbReference type="Gene3D" id="3.90.180.10">
    <property type="entry name" value="Medium-chain alcohol dehydrogenases, catalytic domain"/>
    <property type="match status" value="1"/>
</dbReference>
<sequence>MLCTAYGPPDSLTLTDVPSAPLGEHDLRIGVHAAGVNFPDLLIIQGLYQVKPDLPFAPGGEAAGEVLEVGPSVTGFTIGDRVLGMTRWNGFAEEAVVPAHRCVRIPAAVDLTVAAGISLTYGTCIHALVQRARLQPGETLLVHGAAGGIGTATIDIGQCLGAQIIATGGSDTKLRAVGRHYGVDALINYNTDAEWKDQVKALTEGRGADVICDPVGGDVFEKSLRCINWEGRLLVVGFTSGTIPKARANLVLLKGCSVVGVFWGAYADKDPDGNRANFAQLFSWLEEGRLRPLIARRFPLADAVEALKMIERREVVGKIILTTDRHAD</sequence>
<reference evidence="2" key="1">
    <citation type="submission" date="2018-05" db="EMBL/GenBank/DDBJ databases">
        <authorList>
            <person name="Lanie J.A."/>
            <person name="Ng W.-L."/>
            <person name="Kazmierczak K.M."/>
            <person name="Andrzejewski T.M."/>
            <person name="Davidsen T.M."/>
            <person name="Wayne K.J."/>
            <person name="Tettelin H."/>
            <person name="Glass J.I."/>
            <person name="Rusch D."/>
            <person name="Podicherti R."/>
            <person name="Tsui H.-C.T."/>
            <person name="Winkler M.E."/>
        </authorList>
    </citation>
    <scope>NUCLEOTIDE SEQUENCE</scope>
</reference>
<dbReference type="SUPFAM" id="SSF51735">
    <property type="entry name" value="NAD(P)-binding Rossmann-fold domains"/>
    <property type="match status" value="1"/>
</dbReference>
<name>A0A381SKP9_9ZZZZ</name>
<proteinExistence type="predicted"/>
<protein>
    <recommendedName>
        <fullName evidence="1">Enoyl reductase (ER) domain-containing protein</fullName>
    </recommendedName>
</protein>
<dbReference type="PANTHER" id="PTHR43677:SF4">
    <property type="entry name" value="QUINONE OXIDOREDUCTASE-LIKE PROTEIN 2"/>
    <property type="match status" value="1"/>
</dbReference>
<organism evidence="2">
    <name type="scientific">marine metagenome</name>
    <dbReference type="NCBI Taxonomy" id="408172"/>
    <lineage>
        <taxon>unclassified sequences</taxon>
        <taxon>metagenomes</taxon>
        <taxon>ecological metagenomes</taxon>
    </lineage>
</organism>
<dbReference type="SMART" id="SM00829">
    <property type="entry name" value="PKS_ER"/>
    <property type="match status" value="1"/>
</dbReference>
<dbReference type="InterPro" id="IPR011032">
    <property type="entry name" value="GroES-like_sf"/>
</dbReference>
<dbReference type="Pfam" id="PF00107">
    <property type="entry name" value="ADH_zinc_N"/>
    <property type="match status" value="1"/>
</dbReference>
<dbReference type="SUPFAM" id="SSF50129">
    <property type="entry name" value="GroES-like"/>
    <property type="match status" value="1"/>
</dbReference>
<dbReference type="InterPro" id="IPR013149">
    <property type="entry name" value="ADH-like_C"/>
</dbReference>
<dbReference type="Pfam" id="PF08240">
    <property type="entry name" value="ADH_N"/>
    <property type="match status" value="1"/>
</dbReference>
<gene>
    <name evidence="2" type="ORF">METZ01_LOCUS55761</name>
</gene>
<accession>A0A381SKP9</accession>
<dbReference type="CDD" id="cd08241">
    <property type="entry name" value="QOR1"/>
    <property type="match status" value="1"/>
</dbReference>
<dbReference type="Gene3D" id="3.40.50.720">
    <property type="entry name" value="NAD(P)-binding Rossmann-like Domain"/>
    <property type="match status" value="1"/>
</dbReference>
<dbReference type="GO" id="GO:0016491">
    <property type="term" value="F:oxidoreductase activity"/>
    <property type="evidence" value="ECO:0007669"/>
    <property type="project" value="InterPro"/>
</dbReference>
<dbReference type="AlphaFoldDB" id="A0A381SKP9"/>
<dbReference type="InterPro" id="IPR036291">
    <property type="entry name" value="NAD(P)-bd_dom_sf"/>
</dbReference>
<evidence type="ECO:0000313" key="2">
    <source>
        <dbReference type="EMBL" id="SVA02907.1"/>
    </source>
</evidence>
<dbReference type="PANTHER" id="PTHR43677">
    <property type="entry name" value="SHORT-CHAIN DEHYDROGENASE/REDUCTASE"/>
    <property type="match status" value="1"/>
</dbReference>
<dbReference type="InterPro" id="IPR020843">
    <property type="entry name" value="ER"/>
</dbReference>
<dbReference type="InterPro" id="IPR013154">
    <property type="entry name" value="ADH-like_N"/>
</dbReference>
<evidence type="ECO:0000259" key="1">
    <source>
        <dbReference type="SMART" id="SM00829"/>
    </source>
</evidence>
<feature type="domain" description="Enoyl reductase (ER)" evidence="1">
    <location>
        <begin position="7"/>
        <end position="321"/>
    </location>
</feature>
<dbReference type="EMBL" id="UINC01003054">
    <property type="protein sequence ID" value="SVA02907.1"/>
    <property type="molecule type" value="Genomic_DNA"/>
</dbReference>
<dbReference type="InterPro" id="IPR051397">
    <property type="entry name" value="Zn-ADH-like_protein"/>
</dbReference>